<feature type="transmembrane region" description="Helical" evidence="7">
    <location>
        <begin position="353"/>
        <end position="374"/>
    </location>
</feature>
<dbReference type="SUPFAM" id="SSF103473">
    <property type="entry name" value="MFS general substrate transporter"/>
    <property type="match status" value="1"/>
</dbReference>
<evidence type="ECO:0000256" key="5">
    <source>
        <dbReference type="ARBA" id="ARBA00023136"/>
    </source>
</evidence>
<name>A0A1D2VF71_9ASCO</name>
<dbReference type="InterPro" id="IPR011701">
    <property type="entry name" value="MFS"/>
</dbReference>
<feature type="transmembrane region" description="Helical" evidence="7">
    <location>
        <begin position="420"/>
        <end position="438"/>
    </location>
</feature>
<feature type="transmembrane region" description="Helical" evidence="7">
    <location>
        <begin position="64"/>
        <end position="84"/>
    </location>
</feature>
<feature type="compositionally biased region" description="Basic and acidic residues" evidence="6">
    <location>
        <begin position="609"/>
        <end position="621"/>
    </location>
</feature>
<feature type="region of interest" description="Disordered" evidence="6">
    <location>
        <begin position="609"/>
        <end position="645"/>
    </location>
</feature>
<sequence length="645" mass="72222">MPPRFLDQNYFKNPFYKEEPKQDEKNQKNDNINTDSESDISSIRISPGVARAEITRKIWTKQNLIIAYSLIIFSSLIISFASYTGNTYEAYATSSFAKHSAITTANVIYKIARLASYPIIAKLSDVFGRSDGFSIAVVLLTVGYVMYAGCNNVATYCIGMIFEGIGDVAYTIMQQVFIADTTSLINRGFWASLPESLTTIPTLYLGSTVAESVLNHSSFRWGYGMWAIILPFTLFPLIIIMVYMERKAKKEGASRNVAIWKSLPDGTLLQKINHLLWVELDIIGGLLLVASLALILVPLSLTGKGKSHRWEHANFIAMFVLGFVFLIFFLVWIFRFAKNPFIPFKLMKNNKTVIAACFIGFFDFLNYATFTSFFPSYLQVAGHYSSGAATRIDNSLRVSFQIGSLVVGILMRFTKKARIYVYIGVPMVVLGQGLMIYLVNKPDGTTGNEASFIAVKTIFGVGRGFYQTSSQVIIQSIVTRDQVAISTAVFLATMTIGGSFGSSICGAVWSNYLPDKLEKYLPDEYQRNATAIFNSIKSAMMFKVGTEARAAIDQSYKETARLLAIMATCFTVPMIFLLFFIASVDLVKEDEIRQREVDRELEKSEIRQNEIDNQNEIDKNNNLKASQKSLDSNSHSESNELNRKN</sequence>
<dbReference type="PANTHER" id="PTHR23501">
    <property type="entry name" value="MAJOR FACILITATOR SUPERFAMILY"/>
    <property type="match status" value="1"/>
</dbReference>
<dbReference type="RefSeq" id="XP_020046477.1">
    <property type="nucleotide sequence ID" value="XM_020193573.1"/>
</dbReference>
<feature type="transmembrane region" description="Helical" evidence="7">
    <location>
        <begin position="487"/>
        <end position="509"/>
    </location>
</feature>
<dbReference type="GeneID" id="30967209"/>
<keyword evidence="4 7" id="KW-1133">Transmembrane helix</keyword>
<dbReference type="Proteomes" id="UP000095038">
    <property type="component" value="Unassembled WGS sequence"/>
</dbReference>
<feature type="transmembrane region" description="Helical" evidence="7">
    <location>
        <begin position="224"/>
        <end position="244"/>
    </location>
</feature>
<dbReference type="GO" id="GO:0005886">
    <property type="term" value="C:plasma membrane"/>
    <property type="evidence" value="ECO:0007669"/>
    <property type="project" value="TreeGrafter"/>
</dbReference>
<evidence type="ECO:0000256" key="6">
    <source>
        <dbReference type="SAM" id="MobiDB-lite"/>
    </source>
</evidence>
<feature type="transmembrane region" description="Helical" evidence="7">
    <location>
        <begin position="280"/>
        <end position="301"/>
    </location>
</feature>
<feature type="transmembrane region" description="Helical" evidence="7">
    <location>
        <begin position="313"/>
        <end position="333"/>
    </location>
</feature>
<accession>A0A1D2VF71</accession>
<feature type="transmembrane region" description="Helical" evidence="7">
    <location>
        <begin position="130"/>
        <end position="147"/>
    </location>
</feature>
<evidence type="ECO:0000256" key="2">
    <source>
        <dbReference type="ARBA" id="ARBA00008335"/>
    </source>
</evidence>
<dbReference type="AlphaFoldDB" id="A0A1D2VF71"/>
<dbReference type="STRING" id="1344418.A0A1D2VF71"/>
<dbReference type="InParanoid" id="A0A1D2VF71"/>
<evidence type="ECO:0000256" key="7">
    <source>
        <dbReference type="SAM" id="Phobius"/>
    </source>
</evidence>
<keyword evidence="5 7" id="KW-0472">Membrane</keyword>
<protein>
    <submittedName>
        <fullName evidence="8">MFS general substrate transporter</fullName>
    </submittedName>
</protein>
<evidence type="ECO:0000256" key="3">
    <source>
        <dbReference type="ARBA" id="ARBA00022692"/>
    </source>
</evidence>
<keyword evidence="9" id="KW-1185">Reference proteome</keyword>
<dbReference type="Gene3D" id="1.20.1250.20">
    <property type="entry name" value="MFS general substrate transporter like domains"/>
    <property type="match status" value="2"/>
</dbReference>
<reference evidence="9" key="1">
    <citation type="submission" date="2016-05" db="EMBL/GenBank/DDBJ databases">
        <title>Comparative genomics of biotechnologically important yeasts.</title>
        <authorList>
            <consortium name="DOE Joint Genome Institute"/>
            <person name="Riley R."/>
            <person name="Haridas S."/>
            <person name="Wolfe K.H."/>
            <person name="Lopes M.R."/>
            <person name="Hittinger C.T."/>
            <person name="Goker M."/>
            <person name="Salamov A."/>
            <person name="Wisecaver J."/>
            <person name="Long T.M."/>
            <person name="Aerts A.L."/>
            <person name="Barry K."/>
            <person name="Choi C."/>
            <person name="Clum A."/>
            <person name="Coughlan A.Y."/>
            <person name="Deshpande S."/>
            <person name="Douglass A.P."/>
            <person name="Hanson S.J."/>
            <person name="Klenk H.-P."/>
            <person name="Labutti K."/>
            <person name="Lapidus A."/>
            <person name="Lindquist E."/>
            <person name="Lipzen A."/>
            <person name="Meier-Kolthoff J.P."/>
            <person name="Ohm R.A."/>
            <person name="Otillar R.P."/>
            <person name="Pangilinan J."/>
            <person name="Peng Y."/>
            <person name="Rokas A."/>
            <person name="Rosa C.A."/>
            <person name="Scheuner C."/>
            <person name="Sibirny A.A."/>
            <person name="Slot J.C."/>
            <person name="Stielow J.B."/>
            <person name="Sun H."/>
            <person name="Kurtzman C.P."/>
            <person name="Blackwell M."/>
            <person name="Grigoriev I.V."/>
            <person name="Jeffries T.W."/>
        </authorList>
    </citation>
    <scope>NUCLEOTIDE SEQUENCE [LARGE SCALE GENOMIC DNA]</scope>
    <source>
        <strain evidence="9">DSM 1968</strain>
    </source>
</reference>
<evidence type="ECO:0000313" key="9">
    <source>
        <dbReference type="Proteomes" id="UP000095038"/>
    </source>
</evidence>
<comment type="similarity">
    <text evidence="2">Belongs to the major facilitator superfamily.</text>
</comment>
<feature type="compositionally biased region" description="Basic and acidic residues" evidence="6">
    <location>
        <begin position="15"/>
        <end position="28"/>
    </location>
</feature>
<evidence type="ECO:0000256" key="4">
    <source>
        <dbReference type="ARBA" id="ARBA00022989"/>
    </source>
</evidence>
<feature type="compositionally biased region" description="Polar residues" evidence="6">
    <location>
        <begin position="622"/>
        <end position="636"/>
    </location>
</feature>
<comment type="subcellular location">
    <subcellularLocation>
        <location evidence="1">Membrane</location>
        <topology evidence="1">Multi-pass membrane protein</topology>
    </subcellularLocation>
</comment>
<gene>
    <name evidence="8" type="ORF">ASCRUDRAFT_76672</name>
</gene>
<dbReference type="InterPro" id="IPR036259">
    <property type="entry name" value="MFS_trans_sf"/>
</dbReference>
<feature type="transmembrane region" description="Helical" evidence="7">
    <location>
        <begin position="153"/>
        <end position="172"/>
    </location>
</feature>
<dbReference type="EMBL" id="KV454483">
    <property type="protein sequence ID" value="ODV60170.1"/>
    <property type="molecule type" value="Genomic_DNA"/>
</dbReference>
<evidence type="ECO:0000256" key="1">
    <source>
        <dbReference type="ARBA" id="ARBA00004141"/>
    </source>
</evidence>
<feature type="transmembrane region" description="Helical" evidence="7">
    <location>
        <begin position="562"/>
        <end position="587"/>
    </location>
</feature>
<feature type="region of interest" description="Disordered" evidence="6">
    <location>
        <begin position="1"/>
        <end position="39"/>
    </location>
</feature>
<proteinExistence type="inferred from homology"/>
<organism evidence="8 9">
    <name type="scientific">Ascoidea rubescens DSM 1968</name>
    <dbReference type="NCBI Taxonomy" id="1344418"/>
    <lineage>
        <taxon>Eukaryota</taxon>
        <taxon>Fungi</taxon>
        <taxon>Dikarya</taxon>
        <taxon>Ascomycota</taxon>
        <taxon>Saccharomycotina</taxon>
        <taxon>Saccharomycetes</taxon>
        <taxon>Ascoideaceae</taxon>
        <taxon>Ascoidea</taxon>
    </lineage>
</organism>
<dbReference type="GO" id="GO:0015343">
    <property type="term" value="F:siderophore-iron transmembrane transporter activity"/>
    <property type="evidence" value="ECO:0007669"/>
    <property type="project" value="TreeGrafter"/>
</dbReference>
<dbReference type="PANTHER" id="PTHR23501:SF87">
    <property type="entry name" value="SIDEROPHORE IRON TRANSPORTER 2"/>
    <property type="match status" value="1"/>
</dbReference>
<dbReference type="OrthoDB" id="4078873at2759"/>
<evidence type="ECO:0000313" key="8">
    <source>
        <dbReference type="EMBL" id="ODV60170.1"/>
    </source>
</evidence>
<keyword evidence="3 7" id="KW-0812">Transmembrane</keyword>
<dbReference type="Pfam" id="PF07690">
    <property type="entry name" value="MFS_1"/>
    <property type="match status" value="1"/>
</dbReference>